<dbReference type="InterPro" id="IPR051414">
    <property type="entry name" value="Adenylate-forming_Reductase"/>
</dbReference>
<dbReference type="PANTHER" id="PTHR43439:SF2">
    <property type="entry name" value="ENZYME, PUTATIVE (JCVI)-RELATED"/>
    <property type="match status" value="1"/>
</dbReference>
<dbReference type="InterPro" id="IPR006162">
    <property type="entry name" value="Ppantetheine_attach_site"/>
</dbReference>
<dbReference type="InterPro" id="IPR013120">
    <property type="entry name" value="FAR_NAD-bd"/>
</dbReference>
<dbReference type="Gene3D" id="3.40.50.720">
    <property type="entry name" value="NAD(P)-binding Rossmann-like Domain"/>
    <property type="match status" value="1"/>
</dbReference>
<evidence type="ECO:0000313" key="6">
    <source>
        <dbReference type="EMBL" id="KAJ5396772.1"/>
    </source>
</evidence>
<dbReference type="InterPro" id="IPR020845">
    <property type="entry name" value="AMP-binding_CS"/>
</dbReference>
<dbReference type="PROSITE" id="PS00455">
    <property type="entry name" value="AMP_BINDING"/>
    <property type="match status" value="1"/>
</dbReference>
<dbReference type="InterPro" id="IPR000873">
    <property type="entry name" value="AMP-dep_synth/lig_dom"/>
</dbReference>
<dbReference type="RefSeq" id="XP_056488824.1">
    <property type="nucleotide sequence ID" value="XM_056629522.1"/>
</dbReference>
<evidence type="ECO:0000256" key="1">
    <source>
        <dbReference type="ARBA" id="ARBA00022450"/>
    </source>
</evidence>
<dbReference type="InterPro" id="IPR009081">
    <property type="entry name" value="PP-bd_ACP"/>
</dbReference>
<evidence type="ECO:0000313" key="7">
    <source>
        <dbReference type="Proteomes" id="UP001147747"/>
    </source>
</evidence>
<evidence type="ECO:0000259" key="5">
    <source>
        <dbReference type="Pfam" id="PF07993"/>
    </source>
</evidence>
<dbReference type="SUPFAM" id="SSF56801">
    <property type="entry name" value="Acetyl-CoA synthetase-like"/>
    <property type="match status" value="1"/>
</dbReference>
<evidence type="ECO:0008006" key="8">
    <source>
        <dbReference type="Google" id="ProtNLM"/>
    </source>
</evidence>
<keyword evidence="2" id="KW-0597">Phosphoprotein</keyword>
<protein>
    <recommendedName>
        <fullName evidence="8">Carrier domain-containing protein</fullName>
    </recommendedName>
</protein>
<reference evidence="6" key="1">
    <citation type="submission" date="2022-12" db="EMBL/GenBank/DDBJ databases">
        <authorList>
            <person name="Petersen C."/>
        </authorList>
    </citation>
    <scope>NUCLEOTIDE SEQUENCE</scope>
    <source>
        <strain evidence="6">IBT 29677</strain>
    </source>
</reference>
<reference evidence="6" key="2">
    <citation type="journal article" date="2023" name="IMA Fungus">
        <title>Comparative genomic study of the Penicillium genus elucidates a diverse pangenome and 15 lateral gene transfer events.</title>
        <authorList>
            <person name="Petersen C."/>
            <person name="Sorensen T."/>
            <person name="Nielsen M.R."/>
            <person name="Sondergaard T.E."/>
            <person name="Sorensen J.L."/>
            <person name="Fitzpatrick D.A."/>
            <person name="Frisvad J.C."/>
            <person name="Nielsen K.L."/>
        </authorList>
    </citation>
    <scope>NUCLEOTIDE SEQUENCE</scope>
    <source>
        <strain evidence="6">IBT 29677</strain>
    </source>
</reference>
<dbReference type="InterPro" id="IPR036736">
    <property type="entry name" value="ACP-like_sf"/>
</dbReference>
<dbReference type="InterPro" id="IPR036291">
    <property type="entry name" value="NAD(P)-bd_dom_sf"/>
</dbReference>
<evidence type="ECO:0000256" key="2">
    <source>
        <dbReference type="ARBA" id="ARBA00022553"/>
    </source>
</evidence>
<dbReference type="AlphaFoldDB" id="A0A9W9W1H4"/>
<dbReference type="Pfam" id="PF23562">
    <property type="entry name" value="AMP-binding_C_3"/>
    <property type="match status" value="1"/>
</dbReference>
<evidence type="ECO:0000259" key="3">
    <source>
        <dbReference type="Pfam" id="PF00501"/>
    </source>
</evidence>
<sequence length="1048" mass="115116">MNLKTHPPTTFGRRNFVDVIDEIASSEPSRPVVFLPRSANAEDGWEELTFGKYANSINRFAKWIVERAGHAKDGDYPTVAYIGPNDIRYLIVLAASIKAGYKALFISPRNNIESQLSLFQATDCQWIIHSPEATKVVESWLSARPMKSSLIDSISDILSDEHVPSFPYQKPFDEIRTKPAFVLHTSGSTGTPKPIICRHGILSLADAYHQRPEFTGYSHIMKAFSEMGSKVLCTMPFFHALGLYYYISLSIFWGTPLVLPIADQAVTPDSVYSFINNSGADAAVLAPSLLQDMSHDKDDMNLLATLSFVTCGGGGLEVEAGDRLVEAGVTLANIISTTEYGLYPIYFQPDMKLWRYFVFDDETFGSDYRPTGDGTFEHVIVRRDQDPGMQGIFYTFPELNEYHTNDLYKSHPTLPHLWLHSGRSDDVIVFSNGEKLNPVSIESIVGAHPALKRAVVVGQGKFQAGIFLEPHEISNDDAAARLIDNVWPTIEQVNKQTVAHGQIAKHLVKISDSTKAIPSSAKGSLQRGAFLKLYKDEIEKMYEGNDAAGTVGLSLESEDALMKSLYDIIITQLGVEEIMPDADFFEAGIDSLGIINLSKILANELQHAGVSEDCCVVTTRVIYGNSSLRRLARNLFARISQSQVIADDNDGVEAANSLLKKYSIESVDGTIPDKPSPKDNGQTIILTGSTGSLGSYILDLLEGSDSVSKVICLNRSADGGCMKQLQSNGERGLQVEFPKSEFLHADLSQEMFGLNGVIYDRLLSSVDRIIHNAWPVNFNLSVESFDSSIHGVQRLADFSFHATKCVPIVFLSSVGAVDRWAEPGPVPEALLTNMGLASMGYGQSKFIGDLILQQARDKLGVPTAVVRVGQISGPRNGKGAWNKQEWLPTIISSSISLGQLPTDLGANNSIDWVPVEDVAMIVLEIAGILSCRPLSEISGHFHIVNPVHAQWRDLVGSVKSFYEEQGYPMASVDMATWVKAVEASSENGSKIPAVKLLDAYKGLIAEKPHHPGFSTTRTRGFSKTLDRLTPINAEMMKAWCKEWSFNVD</sequence>
<dbReference type="SUPFAM" id="SSF47336">
    <property type="entry name" value="ACP-like"/>
    <property type="match status" value="1"/>
</dbReference>
<dbReference type="PANTHER" id="PTHR43439">
    <property type="entry name" value="PHENYLACETATE-COENZYME A LIGASE"/>
    <property type="match status" value="1"/>
</dbReference>
<name>A0A9W9W1H4_9EURO</name>
<dbReference type="InterPro" id="IPR042099">
    <property type="entry name" value="ANL_N_sf"/>
</dbReference>
<comment type="caution">
    <text evidence="6">The sequence shown here is derived from an EMBL/GenBank/DDBJ whole genome shotgun (WGS) entry which is preliminary data.</text>
</comment>
<dbReference type="Pfam" id="PF07993">
    <property type="entry name" value="NAD_binding_4"/>
    <property type="match status" value="1"/>
</dbReference>
<gene>
    <name evidence="6" type="ORF">N7509_004885</name>
</gene>
<feature type="domain" description="Thioester reductase (TE)" evidence="5">
    <location>
        <begin position="686"/>
        <end position="919"/>
    </location>
</feature>
<dbReference type="Pfam" id="PF00550">
    <property type="entry name" value="PP-binding"/>
    <property type="match status" value="1"/>
</dbReference>
<dbReference type="OrthoDB" id="429813at2759"/>
<feature type="domain" description="AMP-dependent synthetase/ligase" evidence="3">
    <location>
        <begin position="24"/>
        <end position="341"/>
    </location>
</feature>
<dbReference type="PROSITE" id="PS00012">
    <property type="entry name" value="PHOSPHOPANTETHEINE"/>
    <property type="match status" value="1"/>
</dbReference>
<keyword evidence="1" id="KW-0596">Phosphopantetheine</keyword>
<dbReference type="Pfam" id="PF00501">
    <property type="entry name" value="AMP-binding"/>
    <property type="match status" value="1"/>
</dbReference>
<dbReference type="GeneID" id="81368502"/>
<dbReference type="GO" id="GO:0044550">
    <property type="term" value="P:secondary metabolite biosynthetic process"/>
    <property type="evidence" value="ECO:0007669"/>
    <property type="project" value="UniProtKB-ARBA"/>
</dbReference>
<keyword evidence="7" id="KW-1185">Reference proteome</keyword>
<dbReference type="Gene3D" id="3.40.50.12780">
    <property type="entry name" value="N-terminal domain of ligase-like"/>
    <property type="match status" value="1"/>
</dbReference>
<dbReference type="Gene3D" id="1.10.1200.10">
    <property type="entry name" value="ACP-like"/>
    <property type="match status" value="1"/>
</dbReference>
<accession>A0A9W9W1H4</accession>
<dbReference type="SUPFAM" id="SSF51735">
    <property type="entry name" value="NAD(P)-binding Rossmann-fold domains"/>
    <property type="match status" value="1"/>
</dbReference>
<evidence type="ECO:0000259" key="4">
    <source>
        <dbReference type="Pfam" id="PF00550"/>
    </source>
</evidence>
<feature type="domain" description="Carrier" evidence="4">
    <location>
        <begin position="565"/>
        <end position="633"/>
    </location>
</feature>
<proteinExistence type="predicted"/>
<dbReference type="Proteomes" id="UP001147747">
    <property type="component" value="Unassembled WGS sequence"/>
</dbReference>
<organism evidence="6 7">
    <name type="scientific">Penicillium cosmopolitanum</name>
    <dbReference type="NCBI Taxonomy" id="1131564"/>
    <lineage>
        <taxon>Eukaryota</taxon>
        <taxon>Fungi</taxon>
        <taxon>Dikarya</taxon>
        <taxon>Ascomycota</taxon>
        <taxon>Pezizomycotina</taxon>
        <taxon>Eurotiomycetes</taxon>
        <taxon>Eurotiomycetidae</taxon>
        <taxon>Eurotiales</taxon>
        <taxon>Aspergillaceae</taxon>
        <taxon>Penicillium</taxon>
    </lineage>
</organism>
<dbReference type="EMBL" id="JAPZBU010000006">
    <property type="protein sequence ID" value="KAJ5396772.1"/>
    <property type="molecule type" value="Genomic_DNA"/>
</dbReference>